<evidence type="ECO:0000313" key="1">
    <source>
        <dbReference type="EMBL" id="CEG38648.1"/>
    </source>
</evidence>
<dbReference type="OrthoDB" id="126394at2759"/>
<dbReference type="CDD" id="cd00303">
    <property type="entry name" value="retropepsin_like"/>
    <property type="match status" value="1"/>
</dbReference>
<dbReference type="SUPFAM" id="SSF50630">
    <property type="entry name" value="Acid proteases"/>
    <property type="match status" value="1"/>
</dbReference>
<dbReference type="EMBL" id="CCYD01000322">
    <property type="protein sequence ID" value="CEG38648.1"/>
    <property type="molecule type" value="Genomic_DNA"/>
</dbReference>
<dbReference type="Proteomes" id="UP000054928">
    <property type="component" value="Unassembled WGS sequence"/>
</dbReference>
<proteinExistence type="predicted"/>
<dbReference type="Gene3D" id="2.40.70.10">
    <property type="entry name" value="Acid Proteases"/>
    <property type="match status" value="1"/>
</dbReference>
<accession>A0A0P1AE73</accession>
<name>A0A0P1AE73_PLAHL</name>
<dbReference type="Pfam" id="PF13975">
    <property type="entry name" value="gag-asp_proteas"/>
    <property type="match status" value="1"/>
</dbReference>
<dbReference type="AlphaFoldDB" id="A0A0P1AE73"/>
<protein>
    <submittedName>
        <fullName evidence="1">Aspartic peptidase domain</fullName>
    </submittedName>
</protein>
<organism evidence="1 2">
    <name type="scientific">Plasmopara halstedii</name>
    <name type="common">Downy mildew of sunflower</name>
    <dbReference type="NCBI Taxonomy" id="4781"/>
    <lineage>
        <taxon>Eukaryota</taxon>
        <taxon>Sar</taxon>
        <taxon>Stramenopiles</taxon>
        <taxon>Oomycota</taxon>
        <taxon>Peronosporomycetes</taxon>
        <taxon>Peronosporales</taxon>
        <taxon>Peronosporaceae</taxon>
        <taxon>Plasmopara</taxon>
    </lineage>
</organism>
<dbReference type="GeneID" id="36403764"/>
<dbReference type="InterPro" id="IPR021109">
    <property type="entry name" value="Peptidase_aspartic_dom_sf"/>
</dbReference>
<keyword evidence="2" id="KW-1185">Reference proteome</keyword>
<reference evidence="2" key="1">
    <citation type="submission" date="2014-09" db="EMBL/GenBank/DDBJ databases">
        <authorList>
            <person name="Sharma Rahul"/>
            <person name="Thines Marco"/>
        </authorList>
    </citation>
    <scope>NUCLEOTIDE SEQUENCE [LARGE SCALE GENOMIC DNA]</scope>
</reference>
<evidence type="ECO:0000313" key="2">
    <source>
        <dbReference type="Proteomes" id="UP000054928"/>
    </source>
</evidence>
<dbReference type="RefSeq" id="XP_024575017.1">
    <property type="nucleotide sequence ID" value="XM_024724107.1"/>
</dbReference>
<dbReference type="OMA" id="YEDRCQQ"/>
<sequence>MSDGSVRQSATLIIQNVFLDGYEKPLRAFIDTGASNNFVRAQVMTQHGVGLLDVKEEMIIRLANGSKMKMPKQAIRLAMKFQVFRGEDEFMLLDLDNKFGVILGMPLLKRYRLDGYEDRCQQVAQRYLGLHDDD</sequence>